<evidence type="ECO:0000256" key="1">
    <source>
        <dbReference type="ARBA" id="ARBA00023125"/>
    </source>
</evidence>
<dbReference type="AlphaFoldDB" id="A0A8J3FAL2"/>
<reference evidence="5" key="1">
    <citation type="journal article" date="2014" name="Int. J. Syst. Evol. Microbiol.">
        <title>Complete genome sequence of Corynebacterium casei LMG S-19264T (=DSM 44701T), isolated from a smear-ripened cheese.</title>
        <authorList>
            <consortium name="US DOE Joint Genome Institute (JGI-PGF)"/>
            <person name="Walter F."/>
            <person name="Albersmeier A."/>
            <person name="Kalinowski J."/>
            <person name="Ruckert C."/>
        </authorList>
    </citation>
    <scope>NUCLEOTIDE SEQUENCE</scope>
    <source>
        <strain evidence="5">JCM 3090</strain>
    </source>
</reference>
<dbReference type="SUPFAM" id="SSF50249">
    <property type="entry name" value="Nucleic acid-binding proteins"/>
    <property type="match status" value="1"/>
</dbReference>
<dbReference type="GO" id="GO:0006260">
    <property type="term" value="P:DNA replication"/>
    <property type="evidence" value="ECO:0007669"/>
    <property type="project" value="InterPro"/>
</dbReference>
<evidence type="ECO:0000256" key="4">
    <source>
        <dbReference type="SAM" id="MobiDB-lite"/>
    </source>
</evidence>
<evidence type="ECO:0000313" key="5">
    <source>
        <dbReference type="EMBL" id="GGJ75628.1"/>
    </source>
</evidence>
<accession>A0A8J3FAL2</accession>
<dbReference type="InterPro" id="IPR000424">
    <property type="entry name" value="Primosome_PriB/ssb"/>
</dbReference>
<dbReference type="RefSeq" id="WP_189168081.1">
    <property type="nucleotide sequence ID" value="NZ_BMQB01000001.1"/>
</dbReference>
<dbReference type="EMBL" id="BMQB01000001">
    <property type="protein sequence ID" value="GGJ75628.1"/>
    <property type="molecule type" value="Genomic_DNA"/>
</dbReference>
<dbReference type="Pfam" id="PF00436">
    <property type="entry name" value="SSB"/>
    <property type="match status" value="1"/>
</dbReference>
<comment type="caution">
    <text evidence="5">The sequence shown here is derived from an EMBL/GenBank/DDBJ whole genome shotgun (WGS) entry which is preliminary data.</text>
</comment>
<dbReference type="GO" id="GO:0003697">
    <property type="term" value="F:single-stranded DNA binding"/>
    <property type="evidence" value="ECO:0007669"/>
    <property type="project" value="InterPro"/>
</dbReference>
<gene>
    <name evidence="5" type="ORF">GCM10010123_02020</name>
</gene>
<proteinExistence type="predicted"/>
<dbReference type="PROSITE" id="PS50935">
    <property type="entry name" value="SSB"/>
    <property type="match status" value="1"/>
</dbReference>
<sequence>MQFNLTFEGNLGADPELRVTPSGVSVARMSVGHSTRRRDAKSGEWENGPTVWIEVTCWRELADRVAGLKRGDTVIVDGRNDLSAWAYTVQASGKPAAKLQVTANNVSVSMRFAEAASLRKPRTTVAPDNEDMWAGTEAQVPDSPAELTELATA</sequence>
<evidence type="ECO:0000313" key="6">
    <source>
        <dbReference type="Proteomes" id="UP000649739"/>
    </source>
</evidence>
<keyword evidence="6" id="KW-1185">Reference proteome</keyword>
<dbReference type="NCBIfam" id="TIGR00621">
    <property type="entry name" value="ssb"/>
    <property type="match status" value="1"/>
</dbReference>
<evidence type="ECO:0000256" key="2">
    <source>
        <dbReference type="PROSITE-ProRule" id="PRU00252"/>
    </source>
</evidence>
<dbReference type="GO" id="GO:0009295">
    <property type="term" value="C:nucleoid"/>
    <property type="evidence" value="ECO:0007669"/>
    <property type="project" value="TreeGrafter"/>
</dbReference>
<dbReference type="Gene3D" id="2.40.50.140">
    <property type="entry name" value="Nucleic acid-binding proteins"/>
    <property type="match status" value="1"/>
</dbReference>
<protein>
    <recommendedName>
        <fullName evidence="3">Single-stranded DNA-binding protein</fullName>
    </recommendedName>
</protein>
<dbReference type="InterPro" id="IPR012340">
    <property type="entry name" value="NA-bd_OB-fold"/>
</dbReference>
<evidence type="ECO:0000256" key="3">
    <source>
        <dbReference type="RuleBase" id="RU000524"/>
    </source>
</evidence>
<dbReference type="CDD" id="cd04496">
    <property type="entry name" value="SSB_OBF"/>
    <property type="match status" value="1"/>
</dbReference>
<dbReference type="InterPro" id="IPR011344">
    <property type="entry name" value="ssDNA-bd"/>
</dbReference>
<dbReference type="PANTHER" id="PTHR10302">
    <property type="entry name" value="SINGLE-STRANDED DNA-BINDING PROTEIN"/>
    <property type="match status" value="1"/>
</dbReference>
<dbReference type="PANTHER" id="PTHR10302:SF0">
    <property type="entry name" value="SINGLE-STRANDED DNA-BINDING PROTEIN, MITOCHONDRIAL"/>
    <property type="match status" value="1"/>
</dbReference>
<organism evidence="5 6">
    <name type="scientific">Pilimelia anulata</name>
    <dbReference type="NCBI Taxonomy" id="53371"/>
    <lineage>
        <taxon>Bacteria</taxon>
        <taxon>Bacillati</taxon>
        <taxon>Actinomycetota</taxon>
        <taxon>Actinomycetes</taxon>
        <taxon>Micromonosporales</taxon>
        <taxon>Micromonosporaceae</taxon>
        <taxon>Pilimelia</taxon>
    </lineage>
</organism>
<name>A0A8J3FAL2_9ACTN</name>
<reference evidence="5" key="2">
    <citation type="submission" date="2020-09" db="EMBL/GenBank/DDBJ databases">
        <authorList>
            <person name="Sun Q."/>
            <person name="Ohkuma M."/>
        </authorList>
    </citation>
    <scope>NUCLEOTIDE SEQUENCE</scope>
    <source>
        <strain evidence="5">JCM 3090</strain>
    </source>
</reference>
<keyword evidence="1 2" id="KW-0238">DNA-binding</keyword>
<feature type="region of interest" description="Disordered" evidence="4">
    <location>
        <begin position="122"/>
        <end position="153"/>
    </location>
</feature>
<dbReference type="Proteomes" id="UP000649739">
    <property type="component" value="Unassembled WGS sequence"/>
</dbReference>